<protein>
    <submittedName>
        <fullName evidence="4">Uncharacterized protein</fullName>
    </submittedName>
</protein>
<feature type="region of interest" description="Disordered" evidence="1">
    <location>
        <begin position="68"/>
        <end position="104"/>
    </location>
</feature>
<dbReference type="EMBL" id="LR798404">
    <property type="protein sequence ID" value="CAB5229588.1"/>
    <property type="molecule type" value="Genomic_DNA"/>
</dbReference>
<name>A0A6J7XEU8_9CAUD</name>
<proteinExistence type="predicted"/>
<feature type="compositionally biased region" description="Polar residues" evidence="1">
    <location>
        <begin position="86"/>
        <end position="95"/>
    </location>
</feature>
<accession>A0A6J7XEU8</accession>
<dbReference type="EMBL" id="LR797072">
    <property type="protein sequence ID" value="CAB4184853.1"/>
    <property type="molecule type" value="Genomic_DNA"/>
</dbReference>
<dbReference type="EMBL" id="LR797484">
    <property type="protein sequence ID" value="CAB4219786.1"/>
    <property type="molecule type" value="Genomic_DNA"/>
</dbReference>
<evidence type="ECO:0000313" key="3">
    <source>
        <dbReference type="EMBL" id="CAB4219786.1"/>
    </source>
</evidence>
<reference evidence="4" key="1">
    <citation type="submission" date="2020-05" db="EMBL/GenBank/DDBJ databases">
        <authorList>
            <person name="Chiriac C."/>
            <person name="Salcher M."/>
            <person name="Ghai R."/>
            <person name="Kavagutti S V."/>
        </authorList>
    </citation>
    <scope>NUCLEOTIDE SEQUENCE</scope>
</reference>
<evidence type="ECO:0000256" key="1">
    <source>
        <dbReference type="SAM" id="MobiDB-lite"/>
    </source>
</evidence>
<organism evidence="4">
    <name type="scientific">uncultured Caudovirales phage</name>
    <dbReference type="NCBI Taxonomy" id="2100421"/>
    <lineage>
        <taxon>Viruses</taxon>
        <taxon>Duplodnaviria</taxon>
        <taxon>Heunggongvirae</taxon>
        <taxon>Uroviricota</taxon>
        <taxon>Caudoviricetes</taxon>
        <taxon>Peduoviridae</taxon>
        <taxon>Maltschvirus</taxon>
        <taxon>Maltschvirus maltsch</taxon>
    </lineage>
</organism>
<evidence type="ECO:0000313" key="2">
    <source>
        <dbReference type="EMBL" id="CAB4184853.1"/>
    </source>
</evidence>
<evidence type="ECO:0000313" key="4">
    <source>
        <dbReference type="EMBL" id="CAB5229588.1"/>
    </source>
</evidence>
<sequence>MSVLHDYKCEQHGFFDGYEAVCPNGCTEGVMVVYLQAPGTRSDATKKNDKTIKQLAIDFGMSNIKSTREGESQTGFYKRNNKTPDVETQSQSIPQPAQREARAGDSAIWGGGYRGLNMKSIISGQAVRSIHGESVGMNPKEVGDLKGPQAASYVADHDNLQIKK</sequence>
<gene>
    <name evidence="2" type="ORF">UFOVP1113_41</name>
    <name evidence="4" type="ORF">UFOVP1563_13</name>
    <name evidence="3" type="ORF">UFOVP1627_46</name>
</gene>